<keyword evidence="1" id="KW-0472">Membrane</keyword>
<organism evidence="2 3">
    <name type="scientific">Planctomicrobium piriforme</name>
    <dbReference type="NCBI Taxonomy" id="1576369"/>
    <lineage>
        <taxon>Bacteria</taxon>
        <taxon>Pseudomonadati</taxon>
        <taxon>Planctomycetota</taxon>
        <taxon>Planctomycetia</taxon>
        <taxon>Planctomycetales</taxon>
        <taxon>Planctomycetaceae</taxon>
        <taxon>Planctomicrobium</taxon>
    </lineage>
</organism>
<dbReference type="OrthoDB" id="244263at2"/>
<evidence type="ECO:0000313" key="3">
    <source>
        <dbReference type="Proteomes" id="UP000199518"/>
    </source>
</evidence>
<dbReference type="Proteomes" id="UP000199518">
    <property type="component" value="Unassembled WGS sequence"/>
</dbReference>
<dbReference type="RefSeq" id="WP_092052295.1">
    <property type="nucleotide sequence ID" value="NZ_FOQD01000013.1"/>
</dbReference>
<evidence type="ECO:0000313" key="2">
    <source>
        <dbReference type="EMBL" id="SFI88089.1"/>
    </source>
</evidence>
<dbReference type="STRING" id="1576369.SAMN05421753_11362"/>
<dbReference type="PANTHER" id="PTHR30441:SF8">
    <property type="entry name" value="DUF748 DOMAIN-CONTAINING PROTEIN"/>
    <property type="match status" value="1"/>
</dbReference>
<sequence length="676" mass="73541">MVKVKEQTTAADEKRKSRGIGSFFWGGLLVLGFLFFFLPTIAASVVESRDGVAWATGLPPGRLAIGQASFGWGAPVLLHNVLFNDKDGHTLAQVDSVTTQRSFWDFLVKPTDSLQLTLDGLKLTVVVKEPQPAEGNSAKTDVPQLVESVQSLALPKPERPMDIKITNGSIEFRNPQQEVIDVWTGLDAEYHFSGGTTPTQSFAGTIPASAERNTGELSAQGESHFSTDNPQQEIVTLNLTADRVPLLVAKPWLDKYLGPEQSLRSASGTVQANFHRDPAAGWQLTAASRLADPGAPASAVQLNIDSNYSKPNDQLQLPKIELTAQGTSLRLAGNISQLSGAQFVDVRGDIQTPGSPLLDLLPPELQREIQVTGMRFSEIALQGPLKPPAESPQSAFTFSALVGWDHAHAYGLDSQDGKLRLHYQNGKLVSEPMQLAVNGGQLRQLPMLDLAASPPVLYFREGLMLENVSLNEEVCRGWLKYVSPTLANATSADGRFSLTMKESQFVIGAPERGNVAGTLVLHEGRVRPGPLAAEMLQNVSQLEMLVQRINLPDLTQQTIMEIREEDVSFLLRDGRVYHDDFAVYIRNMRVATTGSVGLDQTLDLAVAMQIPDQWLQNAGPVLQALRGESIQLVVRGSLANPDVDARPVAEFGKRIGVKAAAGLLEQIIQRRQQRGK</sequence>
<accession>A0A1I3LTM8</accession>
<dbReference type="GO" id="GO:0005886">
    <property type="term" value="C:plasma membrane"/>
    <property type="evidence" value="ECO:0007669"/>
    <property type="project" value="TreeGrafter"/>
</dbReference>
<dbReference type="EMBL" id="FOQD01000013">
    <property type="protein sequence ID" value="SFI88089.1"/>
    <property type="molecule type" value="Genomic_DNA"/>
</dbReference>
<feature type="transmembrane region" description="Helical" evidence="1">
    <location>
        <begin position="20"/>
        <end position="38"/>
    </location>
</feature>
<dbReference type="PANTHER" id="PTHR30441">
    <property type="entry name" value="DUF748 DOMAIN-CONTAINING PROTEIN"/>
    <property type="match status" value="1"/>
</dbReference>
<name>A0A1I3LTM8_9PLAN</name>
<proteinExistence type="predicted"/>
<dbReference type="AlphaFoldDB" id="A0A1I3LTM8"/>
<dbReference type="GO" id="GO:0090313">
    <property type="term" value="P:regulation of protein targeting to membrane"/>
    <property type="evidence" value="ECO:0007669"/>
    <property type="project" value="TreeGrafter"/>
</dbReference>
<reference evidence="3" key="1">
    <citation type="submission" date="2016-10" db="EMBL/GenBank/DDBJ databases">
        <authorList>
            <person name="Varghese N."/>
            <person name="Submissions S."/>
        </authorList>
    </citation>
    <scope>NUCLEOTIDE SEQUENCE [LARGE SCALE GENOMIC DNA]</scope>
    <source>
        <strain evidence="3">DSM 26348</strain>
    </source>
</reference>
<protein>
    <submittedName>
        <fullName evidence="2">AsmA-like C-terminal region</fullName>
    </submittedName>
</protein>
<gene>
    <name evidence="2" type="ORF">SAMN05421753_11362</name>
</gene>
<keyword evidence="1" id="KW-1133">Transmembrane helix</keyword>
<keyword evidence="1" id="KW-0812">Transmembrane</keyword>
<evidence type="ECO:0000256" key="1">
    <source>
        <dbReference type="SAM" id="Phobius"/>
    </source>
</evidence>
<keyword evidence="3" id="KW-1185">Reference proteome</keyword>
<dbReference type="InterPro" id="IPR052894">
    <property type="entry name" value="AsmA-related"/>
</dbReference>